<protein>
    <submittedName>
        <fullName evidence="1">Thioredoxin</fullName>
    </submittedName>
</protein>
<dbReference type="Pfam" id="PF10127">
    <property type="entry name" value="RlaP"/>
    <property type="match status" value="1"/>
</dbReference>
<dbReference type="InterPro" id="IPR018775">
    <property type="entry name" value="RlaP"/>
</dbReference>
<organism evidence="1 2">
    <name type="scientific">Pseudomonas phage PspYZU05</name>
    <dbReference type="NCBI Taxonomy" id="1983556"/>
    <lineage>
        <taxon>Viruses</taxon>
        <taxon>Duplodnaviria</taxon>
        <taxon>Heunggongvirae</taxon>
        <taxon>Uroviricota</taxon>
        <taxon>Caudoviricetes</taxon>
        <taxon>Pantevenvirales</taxon>
        <taxon>Straboviridae</taxon>
        <taxon>Jiangsuvirus</taxon>
        <taxon>Jiangsuvirus pspyzu05</taxon>
    </lineage>
</organism>
<evidence type="ECO:0000313" key="2">
    <source>
        <dbReference type="Proteomes" id="UP000247773"/>
    </source>
</evidence>
<gene>
    <name evidence="1" type="ORF">PspYZU05_170</name>
</gene>
<name>A0A2U7NS19_9CAUD</name>
<evidence type="ECO:0000313" key="1">
    <source>
        <dbReference type="EMBL" id="ASD52122.1"/>
    </source>
</evidence>
<dbReference type="PANTHER" id="PTHR34817:SF1">
    <property type="entry name" value="NUCLEOTIDYLTRANSFERASE"/>
    <property type="match status" value="1"/>
</dbReference>
<proteinExistence type="predicted"/>
<accession>A0A2U7NS19</accession>
<dbReference type="PANTHER" id="PTHR34817">
    <property type="entry name" value="NUCLEOTIDYLTRANSFERASE"/>
    <property type="match status" value="1"/>
</dbReference>
<dbReference type="EMBL" id="KY971610">
    <property type="protein sequence ID" value="ASD52122.1"/>
    <property type="molecule type" value="Genomic_DNA"/>
</dbReference>
<dbReference type="Proteomes" id="UP000247773">
    <property type="component" value="Genome"/>
</dbReference>
<sequence length="320" mass="36700">MQLVVKTVYGSHLYGLNTPESDTDYKGIFLPEPKEILLGTAKRSIVSSTGDDISRNTKDDIDSEFYSLHYFINLAIQGDTTAIDMVHTPDDKIIEYGGGGRNIWNFIRENRAKLYCSNMKAYVGYVNKQASKYGVKGSRLSTVNNLLALLCQMDPDTPIHHLQAILPIGEFSFFTTVGDYKYYEVLGRKFMMGCRVREIMNALQKISDNYGERARKAEENEGIDWKALSHAIRVCHQMREIFETGDLKYPLKNADDIKYIKSGQLPFADFKDYLDELLFTVDESCNNAVKNGMRESVDTKFWEDFVTEVYYEWISVKYKG</sequence>
<keyword evidence="2" id="KW-1185">Reference proteome</keyword>
<reference evidence="1 2" key="1">
    <citation type="submission" date="2017-04" db="EMBL/GenBank/DDBJ databases">
        <title>Isolation of lytic bacteriophages infecting Pseudomonas strains for biocontrol of fish and shrimp spoilage during chilled storage.</title>
        <authorList>
            <person name="Yang Z."/>
            <person name="Tao X."/>
            <person name="Gao L."/>
            <person name="Rao S."/>
        </authorList>
    </citation>
    <scope>NUCLEOTIDE SEQUENCE [LARGE SCALE GENOMIC DNA]</scope>
</reference>